<reference evidence="2 3" key="2">
    <citation type="submission" date="2017-04" db="EMBL/GenBank/DDBJ databases">
        <title>CpG methylation of centromeres and impact of large insertions on vertebrate speciation.</title>
        <authorList>
            <person name="Ichikawa K."/>
            <person name="Yoshimura J."/>
            <person name="Morishita S."/>
        </authorList>
    </citation>
    <scope>NUCLEOTIDE SEQUENCE</scope>
    <source>
        <strain evidence="2 3">HNI</strain>
    </source>
</reference>
<dbReference type="AlphaFoldDB" id="A0A3P9KT34"/>
<name>A0A3P9KT34_ORYLA</name>
<reference key="1">
    <citation type="journal article" date="2007" name="Nature">
        <title>The medaka draft genome and insights into vertebrate genome evolution.</title>
        <authorList>
            <person name="Kasahara M."/>
            <person name="Naruse K."/>
            <person name="Sasaki S."/>
            <person name="Nakatani Y."/>
            <person name="Qu W."/>
            <person name="Ahsan B."/>
            <person name="Yamada T."/>
            <person name="Nagayasu Y."/>
            <person name="Doi K."/>
            <person name="Kasai Y."/>
            <person name="Jindo T."/>
            <person name="Kobayashi D."/>
            <person name="Shimada A."/>
            <person name="Toyoda A."/>
            <person name="Kuroki Y."/>
            <person name="Fujiyama A."/>
            <person name="Sasaki T."/>
            <person name="Shimizu A."/>
            <person name="Asakawa S."/>
            <person name="Shimizu N."/>
            <person name="Hashimoto S."/>
            <person name="Yang J."/>
            <person name="Lee Y."/>
            <person name="Matsushima K."/>
            <person name="Sugano S."/>
            <person name="Sakaizumi M."/>
            <person name="Narita T."/>
            <person name="Ohishi K."/>
            <person name="Haga S."/>
            <person name="Ohta F."/>
            <person name="Nomoto H."/>
            <person name="Nogata K."/>
            <person name="Morishita T."/>
            <person name="Endo T."/>
            <person name="Shin-I T."/>
            <person name="Takeda H."/>
            <person name="Morishita S."/>
            <person name="Kohara Y."/>
        </authorList>
    </citation>
    <scope>NUCLEOTIDE SEQUENCE [LARGE SCALE GENOMIC DNA]</scope>
    <source>
        <strain>Hd-rR</strain>
    </source>
</reference>
<dbReference type="PROSITE" id="PS50234">
    <property type="entry name" value="VWFA"/>
    <property type="match status" value="1"/>
</dbReference>
<reference evidence="2" key="4">
    <citation type="submission" date="2025-09" db="UniProtKB">
        <authorList>
            <consortium name="Ensembl"/>
        </authorList>
    </citation>
    <scope>IDENTIFICATION</scope>
    <source>
        <strain evidence="2">HNI</strain>
    </source>
</reference>
<protein>
    <recommendedName>
        <fullName evidence="1">VWFA domain-containing protein</fullName>
    </recommendedName>
</protein>
<dbReference type="PANTHER" id="PTHR24020:SF49">
    <property type="entry name" value="COLLAGEN ALPHA-1(XXVIII) CHAIN"/>
    <property type="match status" value="1"/>
</dbReference>
<dbReference type="CDD" id="cd01450">
    <property type="entry name" value="vWFA_subfamily_ECM"/>
    <property type="match status" value="1"/>
</dbReference>
<organism evidence="2 3">
    <name type="scientific">Oryzias latipes</name>
    <name type="common">Japanese rice fish</name>
    <name type="synonym">Japanese killifish</name>
    <dbReference type="NCBI Taxonomy" id="8090"/>
    <lineage>
        <taxon>Eukaryota</taxon>
        <taxon>Metazoa</taxon>
        <taxon>Chordata</taxon>
        <taxon>Craniata</taxon>
        <taxon>Vertebrata</taxon>
        <taxon>Euteleostomi</taxon>
        <taxon>Actinopterygii</taxon>
        <taxon>Neopterygii</taxon>
        <taxon>Teleostei</taxon>
        <taxon>Neoteleostei</taxon>
        <taxon>Acanthomorphata</taxon>
        <taxon>Ovalentaria</taxon>
        <taxon>Atherinomorphae</taxon>
        <taxon>Beloniformes</taxon>
        <taxon>Adrianichthyidae</taxon>
        <taxon>Oryziinae</taxon>
        <taxon>Oryzias</taxon>
    </lineage>
</organism>
<dbReference type="InterPro" id="IPR002035">
    <property type="entry name" value="VWF_A"/>
</dbReference>
<reference evidence="2" key="3">
    <citation type="submission" date="2025-08" db="UniProtKB">
        <authorList>
            <consortium name="Ensembl"/>
        </authorList>
    </citation>
    <scope>IDENTIFICATION</scope>
    <source>
        <strain evidence="2">HNI</strain>
    </source>
</reference>
<proteinExistence type="predicted"/>
<dbReference type="InterPro" id="IPR050525">
    <property type="entry name" value="ECM_Assembly_Org"/>
</dbReference>
<dbReference type="Ensembl" id="ENSORLT00020018468.1">
    <property type="protein sequence ID" value="ENSORLP00020011551.1"/>
    <property type="gene ID" value="ENSORLG00020012478.1"/>
</dbReference>
<dbReference type="SMART" id="SM00327">
    <property type="entry name" value="VWA"/>
    <property type="match status" value="1"/>
</dbReference>
<feature type="domain" description="VWFA" evidence="1">
    <location>
        <begin position="32"/>
        <end position="212"/>
    </location>
</feature>
<evidence type="ECO:0000313" key="3">
    <source>
        <dbReference type="Proteomes" id="UP000265180"/>
    </source>
</evidence>
<accession>A0A3P9KT34</accession>
<evidence type="ECO:0000313" key="2">
    <source>
        <dbReference type="Ensembl" id="ENSORLP00020011551.1"/>
    </source>
</evidence>
<dbReference type="Proteomes" id="UP000265180">
    <property type="component" value="Chromosome 16"/>
</dbReference>
<evidence type="ECO:0000259" key="1">
    <source>
        <dbReference type="PROSITE" id="PS50234"/>
    </source>
</evidence>
<dbReference type="PANTHER" id="PTHR24020">
    <property type="entry name" value="COLLAGEN ALPHA"/>
    <property type="match status" value="1"/>
</dbReference>
<dbReference type="Gene3D" id="3.40.50.410">
    <property type="entry name" value="von Willebrand factor, type A domain"/>
    <property type="match status" value="1"/>
</dbReference>
<sequence>SFLTRALNRERNQTCWSALSPRALLIIFYLNCVAFILDSSESSKCCFEKQKAFVLKFSTRLAMLPVDFELRVRMAVVQFSSSVYIEHRFSDFKDLDTFQGKVSAMNYIGHGTYTTYAITNTTQMLVKETPKNSVRVAVLMTDGVDHPRNPDVLTAAAEAKGYGIKIFAIGLSSIAQQRQNNAKLRAIASAPPQQFVQSLMDPLLEEKLLREMVSVEQWRFYPELLPGRDPPLPPPPIESLCPFIVTENTVRKYLIKHK</sequence>
<dbReference type="InterPro" id="IPR036465">
    <property type="entry name" value="vWFA_dom_sf"/>
</dbReference>
<dbReference type="Pfam" id="PF00092">
    <property type="entry name" value="VWA"/>
    <property type="match status" value="1"/>
</dbReference>
<dbReference type="SUPFAM" id="SSF53300">
    <property type="entry name" value="vWA-like"/>
    <property type="match status" value="1"/>
</dbReference>